<evidence type="ECO:0000313" key="2">
    <source>
        <dbReference type="Proteomes" id="UP000322110"/>
    </source>
</evidence>
<dbReference type="Proteomes" id="UP000322110">
    <property type="component" value="Unassembled WGS sequence"/>
</dbReference>
<gene>
    <name evidence="1" type="ORF">F0Q34_18715</name>
</gene>
<proteinExistence type="predicted"/>
<dbReference type="RefSeq" id="WP_149813781.1">
    <property type="nucleotide sequence ID" value="NZ_VUKA01000017.1"/>
</dbReference>
<protein>
    <submittedName>
        <fullName evidence="1">Uncharacterized protein</fullName>
    </submittedName>
</protein>
<reference evidence="1 2" key="1">
    <citation type="journal article" date="2015" name="Int. J. Syst. Evol. Microbiol.">
        <title>Roseomonas oryzae sp. nov., isolated from paddy rhizosphere soil.</title>
        <authorList>
            <person name="Ramaprasad E.V."/>
            <person name="Sasikala Ch."/>
            <person name="Ramana Ch.V."/>
        </authorList>
    </citation>
    <scope>NUCLEOTIDE SEQUENCE [LARGE SCALE GENOMIC DNA]</scope>
    <source>
        <strain evidence="1 2">KCTC 42542</strain>
    </source>
</reference>
<dbReference type="OrthoDB" id="7281338at2"/>
<name>A0A5B2TCY6_9PROT</name>
<accession>A0A5B2TCY6</accession>
<dbReference type="AlphaFoldDB" id="A0A5B2TCY6"/>
<evidence type="ECO:0000313" key="1">
    <source>
        <dbReference type="EMBL" id="KAA2211708.1"/>
    </source>
</evidence>
<organism evidence="1 2">
    <name type="scientific">Teichococcus oryzae</name>
    <dbReference type="NCBI Taxonomy" id="1608942"/>
    <lineage>
        <taxon>Bacteria</taxon>
        <taxon>Pseudomonadati</taxon>
        <taxon>Pseudomonadota</taxon>
        <taxon>Alphaproteobacteria</taxon>
        <taxon>Acetobacterales</taxon>
        <taxon>Roseomonadaceae</taxon>
        <taxon>Roseomonas</taxon>
    </lineage>
</organism>
<dbReference type="EMBL" id="VUKA01000017">
    <property type="protein sequence ID" value="KAA2211708.1"/>
    <property type="molecule type" value="Genomic_DNA"/>
</dbReference>
<comment type="caution">
    <text evidence="1">The sequence shown here is derived from an EMBL/GenBank/DDBJ whole genome shotgun (WGS) entry which is preliminary data.</text>
</comment>
<sequence>MMAWLALGGCAMQDARIVEDARSHMIGLQRADLYVCAGFPSKTARIDVMREMLSYESRGGEAGGLNLSIPVVGGINLTGDPGYCHATFELIDGVVTRVGFGGDNDVPGAPSARCAPIVKDCLRMPHQPGIGPLRAG</sequence>
<keyword evidence="2" id="KW-1185">Reference proteome</keyword>